<protein>
    <submittedName>
        <fullName evidence="2">Uncharacterized protein</fullName>
    </submittedName>
</protein>
<organism evidence="2 3">
    <name type="scientific">Solanum tuberosum</name>
    <name type="common">Potato</name>
    <dbReference type="NCBI Taxonomy" id="4113"/>
    <lineage>
        <taxon>Eukaryota</taxon>
        <taxon>Viridiplantae</taxon>
        <taxon>Streptophyta</taxon>
        <taxon>Embryophyta</taxon>
        <taxon>Tracheophyta</taxon>
        <taxon>Spermatophyta</taxon>
        <taxon>Magnoliopsida</taxon>
        <taxon>eudicotyledons</taxon>
        <taxon>Gunneridae</taxon>
        <taxon>Pentapetalae</taxon>
        <taxon>asterids</taxon>
        <taxon>lamiids</taxon>
        <taxon>Solanales</taxon>
        <taxon>Solanaceae</taxon>
        <taxon>Solanoideae</taxon>
        <taxon>Solaneae</taxon>
        <taxon>Solanum</taxon>
    </lineage>
</organism>
<gene>
    <name evidence="2" type="ORF">KY290_016563</name>
</gene>
<evidence type="ECO:0000313" key="3">
    <source>
        <dbReference type="Proteomes" id="UP000826656"/>
    </source>
</evidence>
<evidence type="ECO:0000313" key="2">
    <source>
        <dbReference type="EMBL" id="KAH0760490.1"/>
    </source>
</evidence>
<dbReference type="EMBL" id="JAIVGD010000013">
    <property type="protein sequence ID" value="KAH0760490.1"/>
    <property type="molecule type" value="Genomic_DNA"/>
</dbReference>
<keyword evidence="1" id="KW-0812">Transmembrane</keyword>
<proteinExistence type="predicted"/>
<accession>A0ABQ7V8S4</accession>
<sequence>MGVDQRFGLLEHDGSTIFGGLVCCIAELPQLVILYFMEVNVMVHKVQVYCHSAAIMFMKKETDTTGHLLFNIMWKLQTYSINHKKDNLE</sequence>
<reference evidence="2 3" key="1">
    <citation type="journal article" date="2021" name="bioRxiv">
        <title>Chromosome-scale and haplotype-resolved genome assembly of a tetraploid potato cultivar.</title>
        <authorList>
            <person name="Sun H."/>
            <person name="Jiao W.-B."/>
            <person name="Krause K."/>
            <person name="Campoy J.A."/>
            <person name="Goel M."/>
            <person name="Folz-Donahue K."/>
            <person name="Kukat C."/>
            <person name="Huettel B."/>
            <person name="Schneeberger K."/>
        </authorList>
    </citation>
    <scope>NUCLEOTIDE SEQUENCE [LARGE SCALE GENOMIC DNA]</scope>
    <source>
        <strain evidence="2">SolTubOtavaFocal</strain>
        <tissue evidence="2">Leaves</tissue>
    </source>
</reference>
<comment type="caution">
    <text evidence="2">The sequence shown here is derived from an EMBL/GenBank/DDBJ whole genome shotgun (WGS) entry which is preliminary data.</text>
</comment>
<keyword evidence="1" id="KW-1133">Transmembrane helix</keyword>
<dbReference type="Proteomes" id="UP000826656">
    <property type="component" value="Unassembled WGS sequence"/>
</dbReference>
<keyword evidence="3" id="KW-1185">Reference proteome</keyword>
<evidence type="ECO:0000256" key="1">
    <source>
        <dbReference type="SAM" id="Phobius"/>
    </source>
</evidence>
<feature type="transmembrane region" description="Helical" evidence="1">
    <location>
        <begin position="17"/>
        <end position="37"/>
    </location>
</feature>
<name>A0ABQ7V8S4_SOLTU</name>
<keyword evidence="1" id="KW-0472">Membrane</keyword>